<comment type="catalytic activity">
    <reaction evidence="1">
        <text>ATP + protein L-histidine = ADP + protein N-phospho-L-histidine.</text>
        <dbReference type="EC" id="2.7.13.3"/>
    </reaction>
</comment>
<feature type="compositionally biased region" description="Low complexity" evidence="14">
    <location>
        <begin position="9"/>
        <end position="24"/>
    </location>
</feature>
<feature type="domain" description="Histidine kinase" evidence="16">
    <location>
        <begin position="439"/>
        <end position="549"/>
    </location>
</feature>
<evidence type="ECO:0000256" key="11">
    <source>
        <dbReference type="ARBA" id="ARBA00022989"/>
    </source>
</evidence>
<evidence type="ECO:0000256" key="7">
    <source>
        <dbReference type="ARBA" id="ARBA00022692"/>
    </source>
</evidence>
<dbReference type="InterPro" id="IPR033463">
    <property type="entry name" value="sCache_3"/>
</dbReference>
<dbReference type="InterPro" id="IPR005467">
    <property type="entry name" value="His_kinase_dom"/>
</dbReference>
<dbReference type="EMBL" id="FNHE01000002">
    <property type="protein sequence ID" value="SDL75661.1"/>
    <property type="molecule type" value="Genomic_DNA"/>
</dbReference>
<dbReference type="Pfam" id="PF02518">
    <property type="entry name" value="HATPase_c"/>
    <property type="match status" value="1"/>
</dbReference>
<keyword evidence="8" id="KW-0547">Nucleotide-binding</keyword>
<sequence>MFSTFRSFSSAAPRRPAASGEAGPRAGLRRALPFTRQLLLLQLAVLAAVVALGFAVVAWRLEAGLEHQFEQRALAVARSVAAEPRLADEVLAQDSADVQARALAVQRATGALFVVVTDDQGVRLAHPDPARIGERVSTSPDAALRGREVATVERGTLGLSARGKVPLRDDTGRVVGEVSVGFDANDISVALRRLLQSTAAFLGVALLLGVAGSLLLIRLLRRRTFGLEPADLAELVREREAVLYGVSDGVVAVDDRGVVSAANAEASRLLGVRVVPGRPLADLDLPAPLARAVADRSGTPTVTAAADRVLVVTRREVERDGRPLGSVVTVLDRTEVERLTDELGAVRLMTQALRAQRHEFVNRLHTVHGLLHTGDADDAAEYVSALLDAPAIAVADNSEAIASSTVRAYLGGQVARAAELGVQLLISDGSWVPHRLVAPVEVITVLGNLVGNAVEAAHDSAVRPATVEVDLLADGDDLVVSVANTGDGLPPERLADIFTGGVSTRGEGRGLGLAIARGTAESLGGWVEVTSAGGNGAMTVFVSRLPGVLERPEVTT</sequence>
<organism evidence="17 18">
    <name type="scientific">Geodermatophilus siccatus</name>
    <dbReference type="NCBI Taxonomy" id="1137991"/>
    <lineage>
        <taxon>Bacteria</taxon>
        <taxon>Bacillati</taxon>
        <taxon>Actinomycetota</taxon>
        <taxon>Actinomycetes</taxon>
        <taxon>Geodermatophilales</taxon>
        <taxon>Geodermatophilaceae</taxon>
        <taxon>Geodermatophilus</taxon>
    </lineage>
</organism>
<dbReference type="InterPro" id="IPR029151">
    <property type="entry name" value="Sensor-like_sf"/>
</dbReference>
<dbReference type="Gene3D" id="1.10.287.130">
    <property type="match status" value="1"/>
</dbReference>
<evidence type="ECO:0000256" key="10">
    <source>
        <dbReference type="ARBA" id="ARBA00022840"/>
    </source>
</evidence>
<keyword evidence="12" id="KW-0902">Two-component regulatory system</keyword>
<keyword evidence="7 15" id="KW-0812">Transmembrane</keyword>
<dbReference type="SUPFAM" id="SSF103190">
    <property type="entry name" value="Sensory domain-like"/>
    <property type="match status" value="1"/>
</dbReference>
<protein>
    <recommendedName>
        <fullName evidence="3">histidine kinase</fullName>
        <ecNumber evidence="3">2.7.13.3</ecNumber>
    </recommendedName>
</protein>
<evidence type="ECO:0000256" key="12">
    <source>
        <dbReference type="ARBA" id="ARBA00023012"/>
    </source>
</evidence>
<dbReference type="EC" id="2.7.13.3" evidence="3"/>
<dbReference type="STRING" id="1137991.SAMN05660642_00710"/>
<keyword evidence="18" id="KW-1185">Reference proteome</keyword>
<keyword evidence="11 15" id="KW-1133">Transmembrane helix</keyword>
<keyword evidence="4" id="KW-1003">Cell membrane</keyword>
<dbReference type="PANTHER" id="PTHR43547">
    <property type="entry name" value="TWO-COMPONENT HISTIDINE KINASE"/>
    <property type="match status" value="1"/>
</dbReference>
<reference evidence="18" key="1">
    <citation type="submission" date="2016-10" db="EMBL/GenBank/DDBJ databases">
        <authorList>
            <person name="Varghese N."/>
            <person name="Submissions S."/>
        </authorList>
    </citation>
    <scope>NUCLEOTIDE SEQUENCE [LARGE SCALE GENOMIC DNA]</scope>
    <source>
        <strain evidence="18">DSM 45419</strain>
    </source>
</reference>
<evidence type="ECO:0000256" key="5">
    <source>
        <dbReference type="ARBA" id="ARBA00022553"/>
    </source>
</evidence>
<dbReference type="GO" id="GO:0005524">
    <property type="term" value="F:ATP binding"/>
    <property type="evidence" value="ECO:0007669"/>
    <property type="project" value="UniProtKB-KW"/>
</dbReference>
<dbReference type="AlphaFoldDB" id="A0A1G9MNQ1"/>
<dbReference type="InterPro" id="IPR039506">
    <property type="entry name" value="SPOB_a"/>
</dbReference>
<dbReference type="Pfam" id="PF14689">
    <property type="entry name" value="SPOB_a"/>
    <property type="match status" value="1"/>
</dbReference>
<feature type="transmembrane region" description="Helical" evidence="15">
    <location>
        <begin position="198"/>
        <end position="217"/>
    </location>
</feature>
<dbReference type="Gene3D" id="3.30.565.10">
    <property type="entry name" value="Histidine kinase-like ATPase, C-terminal domain"/>
    <property type="match status" value="1"/>
</dbReference>
<accession>A0A1G9MNQ1</accession>
<evidence type="ECO:0000256" key="6">
    <source>
        <dbReference type="ARBA" id="ARBA00022679"/>
    </source>
</evidence>
<gene>
    <name evidence="17" type="ORF">SAMN05660642_00710</name>
</gene>
<evidence type="ECO:0000256" key="2">
    <source>
        <dbReference type="ARBA" id="ARBA00004651"/>
    </source>
</evidence>
<evidence type="ECO:0000256" key="13">
    <source>
        <dbReference type="ARBA" id="ARBA00023136"/>
    </source>
</evidence>
<comment type="subcellular location">
    <subcellularLocation>
        <location evidence="2">Cell membrane</location>
        <topology evidence="2">Multi-pass membrane protein</topology>
    </subcellularLocation>
</comment>
<dbReference type="SMART" id="SM00387">
    <property type="entry name" value="HATPase_c"/>
    <property type="match status" value="1"/>
</dbReference>
<feature type="transmembrane region" description="Helical" evidence="15">
    <location>
        <begin position="38"/>
        <end position="59"/>
    </location>
</feature>
<dbReference type="PROSITE" id="PS50109">
    <property type="entry name" value="HIS_KIN"/>
    <property type="match status" value="1"/>
</dbReference>
<evidence type="ECO:0000313" key="17">
    <source>
        <dbReference type="EMBL" id="SDL75661.1"/>
    </source>
</evidence>
<dbReference type="InterPro" id="IPR003594">
    <property type="entry name" value="HATPase_dom"/>
</dbReference>
<dbReference type="InterPro" id="IPR016120">
    <property type="entry name" value="Sig_transdc_His_kin_SpoOB"/>
</dbReference>
<evidence type="ECO:0000256" key="15">
    <source>
        <dbReference type="SAM" id="Phobius"/>
    </source>
</evidence>
<dbReference type="SUPFAM" id="SSF55874">
    <property type="entry name" value="ATPase domain of HSP90 chaperone/DNA topoisomerase II/histidine kinase"/>
    <property type="match status" value="1"/>
</dbReference>
<dbReference type="RefSeq" id="WP_217635965.1">
    <property type="nucleotide sequence ID" value="NZ_FNHE01000002.1"/>
</dbReference>
<dbReference type="SUPFAM" id="SSF55785">
    <property type="entry name" value="PYP-like sensor domain (PAS domain)"/>
    <property type="match status" value="1"/>
</dbReference>
<evidence type="ECO:0000259" key="16">
    <source>
        <dbReference type="PROSITE" id="PS50109"/>
    </source>
</evidence>
<dbReference type="InterPro" id="IPR035965">
    <property type="entry name" value="PAS-like_dom_sf"/>
</dbReference>
<keyword evidence="9 17" id="KW-0418">Kinase</keyword>
<evidence type="ECO:0000256" key="9">
    <source>
        <dbReference type="ARBA" id="ARBA00022777"/>
    </source>
</evidence>
<dbReference type="GO" id="GO:0005886">
    <property type="term" value="C:plasma membrane"/>
    <property type="evidence" value="ECO:0007669"/>
    <property type="project" value="UniProtKB-SubCell"/>
</dbReference>
<proteinExistence type="predicted"/>
<keyword evidence="5" id="KW-0597">Phosphoprotein</keyword>
<dbReference type="PRINTS" id="PR00344">
    <property type="entry name" value="BCTRLSENSOR"/>
</dbReference>
<dbReference type="GO" id="GO:0000155">
    <property type="term" value="F:phosphorelay sensor kinase activity"/>
    <property type="evidence" value="ECO:0007669"/>
    <property type="project" value="InterPro"/>
</dbReference>
<dbReference type="Pfam" id="PF17203">
    <property type="entry name" value="sCache_3_2"/>
    <property type="match status" value="1"/>
</dbReference>
<evidence type="ECO:0000256" key="3">
    <source>
        <dbReference type="ARBA" id="ARBA00012438"/>
    </source>
</evidence>
<evidence type="ECO:0000256" key="14">
    <source>
        <dbReference type="SAM" id="MobiDB-lite"/>
    </source>
</evidence>
<feature type="region of interest" description="Disordered" evidence="14">
    <location>
        <begin position="1"/>
        <end position="24"/>
    </location>
</feature>
<dbReference type="SUPFAM" id="SSF55890">
    <property type="entry name" value="Sporulation response regulatory protein Spo0B"/>
    <property type="match status" value="1"/>
</dbReference>
<dbReference type="InterPro" id="IPR004358">
    <property type="entry name" value="Sig_transdc_His_kin-like_C"/>
</dbReference>
<dbReference type="Gene3D" id="3.30.450.20">
    <property type="entry name" value="PAS domain"/>
    <property type="match status" value="2"/>
</dbReference>
<evidence type="ECO:0000256" key="1">
    <source>
        <dbReference type="ARBA" id="ARBA00000085"/>
    </source>
</evidence>
<keyword evidence="13 15" id="KW-0472">Membrane</keyword>
<name>A0A1G9MNQ1_9ACTN</name>
<dbReference type="Proteomes" id="UP000198680">
    <property type="component" value="Unassembled WGS sequence"/>
</dbReference>
<dbReference type="PANTHER" id="PTHR43547:SF10">
    <property type="entry name" value="SENSOR HISTIDINE KINASE DCUS"/>
    <property type="match status" value="1"/>
</dbReference>
<evidence type="ECO:0000256" key="4">
    <source>
        <dbReference type="ARBA" id="ARBA00022475"/>
    </source>
</evidence>
<keyword evidence="10" id="KW-0067">ATP-binding</keyword>
<keyword evidence="6" id="KW-0808">Transferase</keyword>
<dbReference type="InterPro" id="IPR036890">
    <property type="entry name" value="HATPase_C_sf"/>
</dbReference>
<evidence type="ECO:0000256" key="8">
    <source>
        <dbReference type="ARBA" id="ARBA00022741"/>
    </source>
</evidence>
<evidence type="ECO:0000313" key="18">
    <source>
        <dbReference type="Proteomes" id="UP000198680"/>
    </source>
</evidence>